<reference evidence="2" key="1">
    <citation type="journal article" date="2020" name="Stud. Mycol.">
        <title>101 Dothideomycetes genomes: a test case for predicting lifestyles and emergence of pathogens.</title>
        <authorList>
            <person name="Haridas S."/>
            <person name="Albert R."/>
            <person name="Binder M."/>
            <person name="Bloem J."/>
            <person name="Labutti K."/>
            <person name="Salamov A."/>
            <person name="Andreopoulos B."/>
            <person name="Baker S."/>
            <person name="Barry K."/>
            <person name="Bills G."/>
            <person name="Bluhm B."/>
            <person name="Cannon C."/>
            <person name="Castanera R."/>
            <person name="Culley D."/>
            <person name="Daum C."/>
            <person name="Ezra D."/>
            <person name="Gonzalez J."/>
            <person name="Henrissat B."/>
            <person name="Kuo A."/>
            <person name="Liang C."/>
            <person name="Lipzen A."/>
            <person name="Lutzoni F."/>
            <person name="Magnuson J."/>
            <person name="Mondo S."/>
            <person name="Nolan M."/>
            <person name="Ohm R."/>
            <person name="Pangilinan J."/>
            <person name="Park H.-J."/>
            <person name="Ramirez L."/>
            <person name="Alfaro M."/>
            <person name="Sun H."/>
            <person name="Tritt A."/>
            <person name="Yoshinaga Y."/>
            <person name="Zwiers L.-H."/>
            <person name="Turgeon B."/>
            <person name="Goodwin S."/>
            <person name="Spatafora J."/>
            <person name="Crous P."/>
            <person name="Grigoriev I."/>
        </authorList>
    </citation>
    <scope>NUCLEOTIDE SEQUENCE</scope>
    <source>
        <strain evidence="2">CBS 627.86</strain>
    </source>
</reference>
<evidence type="ECO:0000313" key="2">
    <source>
        <dbReference type="EMBL" id="KAF2108002.1"/>
    </source>
</evidence>
<keyword evidence="3" id="KW-1185">Reference proteome</keyword>
<dbReference type="EMBL" id="ML977350">
    <property type="protein sequence ID" value="KAF2108002.1"/>
    <property type="molecule type" value="Genomic_DNA"/>
</dbReference>
<feature type="region of interest" description="Disordered" evidence="1">
    <location>
        <begin position="80"/>
        <end position="106"/>
    </location>
</feature>
<organism evidence="2 3">
    <name type="scientific">Lophiotrema nucula</name>
    <dbReference type="NCBI Taxonomy" id="690887"/>
    <lineage>
        <taxon>Eukaryota</taxon>
        <taxon>Fungi</taxon>
        <taxon>Dikarya</taxon>
        <taxon>Ascomycota</taxon>
        <taxon>Pezizomycotina</taxon>
        <taxon>Dothideomycetes</taxon>
        <taxon>Pleosporomycetidae</taxon>
        <taxon>Pleosporales</taxon>
        <taxon>Lophiotremataceae</taxon>
        <taxon>Lophiotrema</taxon>
    </lineage>
</organism>
<gene>
    <name evidence="2" type="ORF">BDV96DRAFT_588083</name>
</gene>
<evidence type="ECO:0000313" key="3">
    <source>
        <dbReference type="Proteomes" id="UP000799770"/>
    </source>
</evidence>
<sequence>MCYENHTQHNGCGHIGPSHTNPWTLCITAQEKLVALRGPNSPPLSSPATNINTGFFSPPKRSSTIKRSFTLNSFLSRRASSTSKTSTSRRAVSGPAASRASTSTSSYSSSMNEWAVTDHEMREVRCAAWECERKEIVSSEMEVCETCKAAIRQMKQMIQTYERTGVVKGTGAYELFLKGLAEWR</sequence>
<evidence type="ECO:0000256" key="1">
    <source>
        <dbReference type="SAM" id="MobiDB-lite"/>
    </source>
</evidence>
<name>A0A6A5YLM6_9PLEO</name>
<dbReference type="Proteomes" id="UP000799770">
    <property type="component" value="Unassembled WGS sequence"/>
</dbReference>
<proteinExistence type="predicted"/>
<dbReference type="OrthoDB" id="3912456at2759"/>
<accession>A0A6A5YLM6</accession>
<dbReference type="AlphaFoldDB" id="A0A6A5YLM6"/>
<protein>
    <submittedName>
        <fullName evidence="2">Uncharacterized protein</fullName>
    </submittedName>
</protein>